<dbReference type="Proteomes" id="UP000307562">
    <property type="component" value="Plasmid pNPA70"/>
</dbReference>
<dbReference type="GeneID" id="96158214"/>
<geneLocation type="plasmid" evidence="2">
    <name>pnpa70</name>
</geneLocation>
<evidence type="ECO:0000313" key="2">
    <source>
        <dbReference type="Proteomes" id="UP000307562"/>
    </source>
</evidence>
<evidence type="ECO:0000313" key="1">
    <source>
        <dbReference type="EMBL" id="QCW05313.1"/>
    </source>
</evidence>
<sequence>MTDRYTKLFGEAAEEYDSAEGAWEATKASRQQVDWDPDVVQVGESAGSAFEFETVASDD</sequence>
<reference evidence="2" key="1">
    <citation type="submission" date="2019-05" db="EMBL/GenBank/DDBJ databases">
        <title>Complete Genome Sequence and Methylation Pattern of the Halophilic Archaeon Natrinema pallidum BOL6-1.</title>
        <authorList>
            <person name="DasSarma P."/>
            <person name="DasSarma B.P."/>
            <person name="DasSarma S.L."/>
            <person name="Martinez F.L."/>
            <person name="Guzman D."/>
            <person name="Roberts R.J."/>
            <person name="DasSarma S."/>
        </authorList>
    </citation>
    <scope>NUCLEOTIDE SEQUENCE [LARGE SCALE GENOMIC DNA]</scope>
    <source>
        <strain evidence="2">BOL6-1</strain>
        <plasmid evidence="2">pnpa70</plasmid>
    </source>
</reference>
<keyword evidence="1" id="KW-0614">Plasmid</keyword>
<dbReference type="RefSeq" id="WP_138655770.1">
    <property type="nucleotide sequence ID" value="NZ_CP040639.1"/>
</dbReference>
<gene>
    <name evidence="1" type="ORF">FGF80_18915</name>
</gene>
<dbReference type="KEGG" id="npl:FGF80_18915"/>
<accession>A0A4P9TK57</accession>
<dbReference type="EMBL" id="CP040639">
    <property type="protein sequence ID" value="QCW05313.1"/>
    <property type="molecule type" value="Genomic_DNA"/>
</dbReference>
<name>A0A4P9TK57_9EURY</name>
<keyword evidence="2" id="KW-1185">Reference proteome</keyword>
<dbReference type="AlphaFoldDB" id="A0A4P9TK57"/>
<proteinExistence type="predicted"/>
<protein>
    <submittedName>
        <fullName evidence="1">Uncharacterized protein</fullName>
    </submittedName>
</protein>
<organism evidence="1 2">
    <name type="scientific">Natrinema pallidum</name>
    <dbReference type="NCBI Taxonomy" id="69527"/>
    <lineage>
        <taxon>Archaea</taxon>
        <taxon>Methanobacteriati</taxon>
        <taxon>Methanobacteriota</taxon>
        <taxon>Stenosarchaea group</taxon>
        <taxon>Halobacteria</taxon>
        <taxon>Halobacteriales</taxon>
        <taxon>Natrialbaceae</taxon>
        <taxon>Natrinema</taxon>
    </lineage>
</organism>